<dbReference type="FunFam" id="2.10.25.10:FF:000434">
    <property type="entry name" value="Predicted protein"/>
    <property type="match status" value="1"/>
</dbReference>
<gene>
    <name evidence="9" type="ORF">OS493_027903</name>
</gene>
<dbReference type="InterPro" id="IPR001791">
    <property type="entry name" value="Laminin_G"/>
</dbReference>
<comment type="caution">
    <text evidence="9">The sequence shown here is derived from an EMBL/GenBank/DDBJ whole genome shotgun (WGS) entry which is preliminary data.</text>
</comment>
<feature type="domain" description="EGF-like" evidence="8">
    <location>
        <begin position="315"/>
        <end position="356"/>
    </location>
</feature>
<dbReference type="PANTHER" id="PTHR15036">
    <property type="entry name" value="PIKACHURIN-LIKE PROTEIN"/>
    <property type="match status" value="1"/>
</dbReference>
<dbReference type="SUPFAM" id="SSF49899">
    <property type="entry name" value="Concanavalin A-like lectins/glucanases"/>
    <property type="match status" value="1"/>
</dbReference>
<proteinExistence type="predicted"/>
<dbReference type="Gene3D" id="2.60.120.200">
    <property type="match status" value="1"/>
</dbReference>
<evidence type="ECO:0000256" key="2">
    <source>
        <dbReference type="ARBA" id="ARBA00022729"/>
    </source>
</evidence>
<sequence length="536" mass="59162">MVINVKDDNFPAQPKFKIPAYDPDVSDHLLYQIQSVTQGDWVLLNRTTGDLEVSPTLVNTGKPVKMVVRVSDGTNSATATGRILVTSVTQQMLNNSLTLDISDATIEGFFDSSYEELVSGIADVVNCNPDQVMLFDIQSKIIEAKTLLEDDISNLKIWLSVYKIDSSGNRFGFYNPEYVRDLIYINKVQISKLAKLTLLPFKDGLCVKEVCNFATSRKSCLSYSDYTDDSKTYSSLKVVFRTVGVRTSYRCPCSTDYRGENCDTVLNLCYSNPCKDNGKCVSIEASYSCICNPGRTGVNCEIDMAKSKCPAESKTSENHLKSNPCRNDGVCSDSPGRGFSCRCQGDDDAVDGPLCQLTTRSFMKGSFIAFPALKQRWRLHIKMEFATTEHSGLLLFNGRYDGKHDFIAVEVWQGQVRFRFSLFSHVVTVASNVNGGVIDGRWHKVEVAFQNRTGIIIVDDCKLAVAVNFGTQSASFSCAAAQQLQVKDEPATYSSLDLTGPLFLGGLLQLPVDFQFPTNTSLAASEMSTLITSFLT</sequence>
<dbReference type="CDD" id="cd00110">
    <property type="entry name" value="LamG"/>
    <property type="match status" value="1"/>
</dbReference>
<dbReference type="CDD" id="cd00054">
    <property type="entry name" value="EGF_CA"/>
    <property type="match status" value="2"/>
</dbReference>
<evidence type="ECO:0000256" key="6">
    <source>
        <dbReference type="PROSITE-ProRule" id="PRU00076"/>
    </source>
</evidence>
<organism evidence="9 10">
    <name type="scientific">Desmophyllum pertusum</name>
    <dbReference type="NCBI Taxonomy" id="174260"/>
    <lineage>
        <taxon>Eukaryota</taxon>
        <taxon>Metazoa</taxon>
        <taxon>Cnidaria</taxon>
        <taxon>Anthozoa</taxon>
        <taxon>Hexacorallia</taxon>
        <taxon>Scleractinia</taxon>
        <taxon>Caryophylliina</taxon>
        <taxon>Caryophylliidae</taxon>
        <taxon>Desmophyllum</taxon>
    </lineage>
</organism>
<evidence type="ECO:0000313" key="9">
    <source>
        <dbReference type="EMBL" id="KAJ7355114.1"/>
    </source>
</evidence>
<dbReference type="InterPro" id="IPR050372">
    <property type="entry name" value="Neurexin-related_CASP"/>
</dbReference>
<keyword evidence="4 6" id="KW-1015">Disulfide bond</keyword>
<evidence type="ECO:0000256" key="4">
    <source>
        <dbReference type="ARBA" id="ARBA00023157"/>
    </source>
</evidence>
<dbReference type="InterPro" id="IPR056286">
    <property type="entry name" value="Cadherin_CELSR1-3_9th"/>
</dbReference>
<dbReference type="AlphaFoldDB" id="A0A9W9YKF3"/>
<dbReference type="Pfam" id="PF02210">
    <property type="entry name" value="Laminin_G_2"/>
    <property type="match status" value="1"/>
</dbReference>
<dbReference type="PROSITE" id="PS50025">
    <property type="entry name" value="LAM_G_DOMAIN"/>
    <property type="match status" value="1"/>
</dbReference>
<keyword evidence="2" id="KW-0732">Signal</keyword>
<dbReference type="SUPFAM" id="SSF57196">
    <property type="entry name" value="EGF/Laminin"/>
    <property type="match status" value="1"/>
</dbReference>
<keyword evidence="3" id="KW-0677">Repeat</keyword>
<dbReference type="Pfam" id="PF23592">
    <property type="entry name" value="Cadherin_CELSR2_9th"/>
    <property type="match status" value="1"/>
</dbReference>
<dbReference type="GO" id="GO:0005509">
    <property type="term" value="F:calcium ion binding"/>
    <property type="evidence" value="ECO:0007669"/>
    <property type="project" value="InterPro"/>
</dbReference>
<keyword evidence="5" id="KW-0325">Glycoprotein</keyword>
<evidence type="ECO:0000259" key="8">
    <source>
        <dbReference type="PROSITE" id="PS50026"/>
    </source>
</evidence>
<dbReference type="EMBL" id="MU827327">
    <property type="protein sequence ID" value="KAJ7355114.1"/>
    <property type="molecule type" value="Genomic_DNA"/>
</dbReference>
<dbReference type="PANTHER" id="PTHR15036:SF83">
    <property type="entry name" value="AGRIN"/>
    <property type="match status" value="1"/>
</dbReference>
<dbReference type="InterPro" id="IPR013320">
    <property type="entry name" value="ConA-like_dom_sf"/>
</dbReference>
<dbReference type="Proteomes" id="UP001163046">
    <property type="component" value="Unassembled WGS sequence"/>
</dbReference>
<dbReference type="PROSITE" id="PS00022">
    <property type="entry name" value="EGF_1"/>
    <property type="match status" value="1"/>
</dbReference>
<dbReference type="SMART" id="SM00181">
    <property type="entry name" value="EGF"/>
    <property type="match status" value="3"/>
</dbReference>
<dbReference type="InterPro" id="IPR001881">
    <property type="entry name" value="EGF-like_Ca-bd_dom"/>
</dbReference>
<dbReference type="SMART" id="SM00179">
    <property type="entry name" value="EGF_CA"/>
    <property type="match status" value="1"/>
</dbReference>
<feature type="domain" description="Laminin G" evidence="7">
    <location>
        <begin position="357"/>
        <end position="536"/>
    </location>
</feature>
<dbReference type="OrthoDB" id="26203at2759"/>
<evidence type="ECO:0000256" key="3">
    <source>
        <dbReference type="ARBA" id="ARBA00022737"/>
    </source>
</evidence>
<name>A0A9W9YKF3_9CNID</name>
<evidence type="ECO:0000259" key="7">
    <source>
        <dbReference type="PROSITE" id="PS50025"/>
    </source>
</evidence>
<dbReference type="Gene3D" id="2.10.25.10">
    <property type="entry name" value="Laminin"/>
    <property type="match status" value="2"/>
</dbReference>
<evidence type="ECO:0000256" key="5">
    <source>
        <dbReference type="ARBA" id="ARBA00023180"/>
    </source>
</evidence>
<protein>
    <submittedName>
        <fullName evidence="9">Uncharacterized protein</fullName>
    </submittedName>
</protein>
<dbReference type="Gene3D" id="2.60.40.60">
    <property type="entry name" value="Cadherins"/>
    <property type="match status" value="1"/>
</dbReference>
<dbReference type="InterPro" id="IPR000742">
    <property type="entry name" value="EGF"/>
</dbReference>
<dbReference type="CDD" id="cd11304">
    <property type="entry name" value="Cadherin_repeat"/>
    <property type="match status" value="1"/>
</dbReference>
<comment type="caution">
    <text evidence="6">Lacks conserved residue(s) required for the propagation of feature annotation.</text>
</comment>
<evidence type="ECO:0000313" key="10">
    <source>
        <dbReference type="Proteomes" id="UP001163046"/>
    </source>
</evidence>
<dbReference type="Pfam" id="PF00008">
    <property type="entry name" value="EGF"/>
    <property type="match status" value="1"/>
</dbReference>
<accession>A0A9W9YKF3</accession>
<dbReference type="PROSITE" id="PS50026">
    <property type="entry name" value="EGF_3"/>
    <property type="match status" value="2"/>
</dbReference>
<feature type="domain" description="EGF-like" evidence="8">
    <location>
        <begin position="265"/>
        <end position="301"/>
    </location>
</feature>
<keyword evidence="1 6" id="KW-0245">EGF-like domain</keyword>
<feature type="disulfide bond" evidence="6">
    <location>
        <begin position="291"/>
        <end position="300"/>
    </location>
</feature>
<dbReference type="SMART" id="SM00282">
    <property type="entry name" value="LamG"/>
    <property type="match status" value="1"/>
</dbReference>
<reference evidence="9" key="1">
    <citation type="submission" date="2023-01" db="EMBL/GenBank/DDBJ databases">
        <title>Genome assembly of the deep-sea coral Lophelia pertusa.</title>
        <authorList>
            <person name="Herrera S."/>
            <person name="Cordes E."/>
        </authorList>
    </citation>
    <scope>NUCLEOTIDE SEQUENCE</scope>
    <source>
        <strain evidence="9">USNM1676648</strain>
        <tissue evidence="9">Polyp</tissue>
    </source>
</reference>
<evidence type="ECO:0000256" key="1">
    <source>
        <dbReference type="ARBA" id="ARBA00022536"/>
    </source>
</evidence>
<keyword evidence="10" id="KW-1185">Reference proteome</keyword>